<organism evidence="1 2">
    <name type="scientific">Novosphingobium panipatense</name>
    <dbReference type="NCBI Taxonomy" id="428991"/>
    <lineage>
        <taxon>Bacteria</taxon>
        <taxon>Pseudomonadati</taxon>
        <taxon>Pseudomonadota</taxon>
        <taxon>Alphaproteobacteria</taxon>
        <taxon>Sphingomonadales</taxon>
        <taxon>Sphingomonadaceae</taxon>
        <taxon>Novosphingobium</taxon>
    </lineage>
</organism>
<gene>
    <name evidence="1" type="ORF">SAMN06296065_102411</name>
</gene>
<reference evidence="1 2" key="1">
    <citation type="submission" date="2017-05" db="EMBL/GenBank/DDBJ databases">
        <authorList>
            <person name="Varghese N."/>
            <person name="Submissions S."/>
        </authorList>
    </citation>
    <scope>NUCLEOTIDE SEQUENCE [LARGE SCALE GENOMIC DNA]</scope>
    <source>
        <strain evidence="1 2">SM16</strain>
    </source>
</reference>
<accession>A0ABY1Q3J4</accession>
<keyword evidence="2" id="KW-1185">Reference proteome</keyword>
<dbReference type="Proteomes" id="UP001157910">
    <property type="component" value="Unassembled WGS sequence"/>
</dbReference>
<name>A0ABY1Q3J4_9SPHN</name>
<dbReference type="RefSeq" id="WP_158250674.1">
    <property type="nucleotide sequence ID" value="NZ_FXUI01000002.1"/>
</dbReference>
<sequence length="54" mass="5817">MNKEALAKSLVEDMKSVLDRMQALGALFAPAHLDAAIEALSREYNLPPETSGSD</sequence>
<proteinExistence type="predicted"/>
<comment type="caution">
    <text evidence="1">The sequence shown here is derived from an EMBL/GenBank/DDBJ whole genome shotgun (WGS) entry which is preliminary data.</text>
</comment>
<evidence type="ECO:0000313" key="2">
    <source>
        <dbReference type="Proteomes" id="UP001157910"/>
    </source>
</evidence>
<evidence type="ECO:0000313" key="1">
    <source>
        <dbReference type="EMBL" id="SMP58067.1"/>
    </source>
</evidence>
<protein>
    <submittedName>
        <fullName evidence="1">Uncharacterized protein</fullName>
    </submittedName>
</protein>
<dbReference type="EMBL" id="FXUI01000002">
    <property type="protein sequence ID" value="SMP58067.1"/>
    <property type="molecule type" value="Genomic_DNA"/>
</dbReference>